<protein>
    <submittedName>
        <fullName evidence="1">Uncharacterized protein</fullName>
    </submittedName>
</protein>
<dbReference type="Proteomes" id="UP000035214">
    <property type="component" value="Unassembled WGS sequence"/>
</dbReference>
<dbReference type="AlphaFoldDB" id="A0A0G8ELK6"/>
<organism evidence="1 2">
    <name type="scientific">Bacillus cereus</name>
    <dbReference type="NCBI Taxonomy" id="1396"/>
    <lineage>
        <taxon>Bacteria</taxon>
        <taxon>Bacillati</taxon>
        <taxon>Bacillota</taxon>
        <taxon>Bacilli</taxon>
        <taxon>Bacillales</taxon>
        <taxon>Bacillaceae</taxon>
        <taxon>Bacillus</taxon>
        <taxon>Bacillus cereus group</taxon>
    </lineage>
</organism>
<sequence>MITFFFYNHMFSAKQKWFLRIFGETTKEFLIDNTIVHFL</sequence>
<accession>A0A0G8ELK6</accession>
<dbReference type="PATRIC" id="fig|1396.428.peg.747"/>
<name>A0A0G8ELK6_BACCE</name>
<reference evidence="1 2" key="1">
    <citation type="submission" date="2015-04" db="EMBL/GenBank/DDBJ databases">
        <title>Draft Genome Sequences of Eight Spore-Forming Food Isolates of Bacillus cereus Genome sequencing.</title>
        <authorList>
            <person name="Krawcyk A.O."/>
            <person name="de Jong A."/>
            <person name="Eijlander R.T."/>
            <person name="Berendsen E.M."/>
            <person name="Holsappel S."/>
            <person name="Wells-Bennik M."/>
            <person name="Kuipers O.P."/>
        </authorList>
    </citation>
    <scope>NUCLEOTIDE SEQUENCE [LARGE SCALE GENOMIC DNA]</scope>
    <source>
        <strain evidence="1 2">B4077</strain>
    </source>
</reference>
<proteinExistence type="predicted"/>
<comment type="caution">
    <text evidence="1">The sequence shown here is derived from an EMBL/GenBank/DDBJ whole genome shotgun (WGS) entry which is preliminary data.</text>
</comment>
<evidence type="ECO:0000313" key="2">
    <source>
        <dbReference type="Proteomes" id="UP000035214"/>
    </source>
</evidence>
<dbReference type="EMBL" id="LCYI01000050">
    <property type="protein sequence ID" value="KLA24407.1"/>
    <property type="molecule type" value="Genomic_DNA"/>
</dbReference>
<gene>
    <name evidence="1" type="ORF">B4077_4401</name>
</gene>
<evidence type="ECO:0000313" key="1">
    <source>
        <dbReference type="EMBL" id="KLA24407.1"/>
    </source>
</evidence>